<protein>
    <submittedName>
        <fullName evidence="1">16S rRNA (Uracil(1498)-N(3))-methyltransferase</fullName>
    </submittedName>
</protein>
<dbReference type="Proteomes" id="UP000886042">
    <property type="component" value="Unassembled WGS sequence"/>
</dbReference>
<dbReference type="AlphaFoldDB" id="A0A7C3G0X6"/>
<dbReference type="InterPro" id="IPR015947">
    <property type="entry name" value="PUA-like_sf"/>
</dbReference>
<dbReference type="SUPFAM" id="SSF88697">
    <property type="entry name" value="PUA domain-like"/>
    <property type="match status" value="1"/>
</dbReference>
<dbReference type="Gene3D" id="2.40.240.20">
    <property type="entry name" value="Hypothetical PUA domain-like, domain 1"/>
    <property type="match status" value="1"/>
</dbReference>
<organism evidence="1">
    <name type="scientific">Hellea balneolensis</name>
    <dbReference type="NCBI Taxonomy" id="287478"/>
    <lineage>
        <taxon>Bacteria</taxon>
        <taxon>Pseudomonadati</taxon>
        <taxon>Pseudomonadota</taxon>
        <taxon>Alphaproteobacteria</taxon>
        <taxon>Maricaulales</taxon>
        <taxon>Robiginitomaculaceae</taxon>
        <taxon>Hellea</taxon>
    </lineage>
</organism>
<dbReference type="EMBL" id="DRMN01000403">
    <property type="protein sequence ID" value="HFB55511.1"/>
    <property type="molecule type" value="Genomic_DNA"/>
</dbReference>
<reference evidence="1" key="1">
    <citation type="journal article" date="2020" name="mSystems">
        <title>Genome- and Community-Level Interaction Insights into Carbon Utilization and Element Cycling Functions of Hydrothermarchaeota in Hydrothermal Sediment.</title>
        <authorList>
            <person name="Zhou Z."/>
            <person name="Liu Y."/>
            <person name="Xu W."/>
            <person name="Pan J."/>
            <person name="Luo Z.H."/>
            <person name="Li M."/>
        </authorList>
    </citation>
    <scope>NUCLEOTIDE SEQUENCE [LARGE SCALE GENOMIC DNA]</scope>
    <source>
        <strain evidence="1">HyVt-489</strain>
    </source>
</reference>
<evidence type="ECO:0000313" key="1">
    <source>
        <dbReference type="EMBL" id="HFB55511.1"/>
    </source>
</evidence>
<name>A0A7C3G0X6_9PROT</name>
<gene>
    <name evidence="1" type="ORF">ENJ46_06255</name>
</gene>
<accession>A0A7C3G0X6</accession>
<feature type="non-terminal residue" evidence="1">
    <location>
        <position position="49"/>
    </location>
</feature>
<proteinExistence type="predicted"/>
<sequence>MRDHYTLSRLFIPDALSMGRVIDLAQTQAHFLHTVLRKRVGEAVRVFNG</sequence>
<comment type="caution">
    <text evidence="1">The sequence shown here is derived from an EMBL/GenBank/DDBJ whole genome shotgun (WGS) entry which is preliminary data.</text>
</comment>